<keyword evidence="6" id="KW-0472">Membrane</keyword>
<keyword evidence="5 8" id="KW-0418">Kinase</keyword>
<dbReference type="InterPro" id="IPR005467">
    <property type="entry name" value="His_kinase_dom"/>
</dbReference>
<keyword evidence="9" id="KW-1185">Reference proteome</keyword>
<sequence length="302" mass="34334">MPQIRPSARVAIIYFIVGVLWILVSDSIVSFFIDDKKVILEVQMFKGWFFVVISSLLIFSLSAHYNRHLNNKILELKNANEDLKLFFYKASHDLRGPIKSILGLTNIIDLYLRTGELPTAINHIELSAKKADHLIHDLEQLTNIIEGPLQVAPINFPALIKKIIKNQYQNHHDLIDKVKFTSEMDVEHYESNPYLVELALEKVLENAILFTAPYQKDPQIETRVEAVKDGVQVSIKDNGIGVDDIQVSKIFDMFYRGSEASKGSGLGLYIAKMAIERLNGSIWVKSTYRKESTFTIFLPKAA</sequence>
<feature type="domain" description="Histidine kinase" evidence="7">
    <location>
        <begin position="89"/>
        <end position="302"/>
    </location>
</feature>
<dbReference type="GO" id="GO:0016301">
    <property type="term" value="F:kinase activity"/>
    <property type="evidence" value="ECO:0007669"/>
    <property type="project" value="UniProtKB-KW"/>
</dbReference>
<comment type="catalytic activity">
    <reaction evidence="1">
        <text>ATP + protein L-histidine = ADP + protein N-phospho-L-histidine.</text>
        <dbReference type="EC" id="2.7.13.3"/>
    </reaction>
</comment>
<dbReference type="RefSeq" id="WP_155175129.1">
    <property type="nucleotide sequence ID" value="NZ_BAAAFL010000053.1"/>
</dbReference>
<keyword evidence="4" id="KW-0808">Transferase</keyword>
<feature type="transmembrane region" description="Helical" evidence="6">
    <location>
        <begin position="45"/>
        <end position="65"/>
    </location>
</feature>
<dbReference type="InterPro" id="IPR050351">
    <property type="entry name" value="BphY/WalK/GraS-like"/>
</dbReference>
<evidence type="ECO:0000256" key="6">
    <source>
        <dbReference type="SAM" id="Phobius"/>
    </source>
</evidence>
<accession>A0ABW9RVU4</accession>
<comment type="caution">
    <text evidence="8">The sequence shown here is derived from an EMBL/GenBank/DDBJ whole genome shotgun (WGS) entry which is preliminary data.</text>
</comment>
<dbReference type="PRINTS" id="PR00344">
    <property type="entry name" value="BCTRLSENSOR"/>
</dbReference>
<evidence type="ECO:0000313" key="8">
    <source>
        <dbReference type="EMBL" id="MTI28026.1"/>
    </source>
</evidence>
<dbReference type="Gene3D" id="1.10.287.130">
    <property type="match status" value="1"/>
</dbReference>
<evidence type="ECO:0000256" key="1">
    <source>
        <dbReference type="ARBA" id="ARBA00000085"/>
    </source>
</evidence>
<dbReference type="SUPFAM" id="SSF55874">
    <property type="entry name" value="ATPase domain of HSP90 chaperone/DNA topoisomerase II/histidine kinase"/>
    <property type="match status" value="1"/>
</dbReference>
<dbReference type="Gene3D" id="3.30.565.10">
    <property type="entry name" value="Histidine kinase-like ATPase, C-terminal domain"/>
    <property type="match status" value="1"/>
</dbReference>
<dbReference type="Pfam" id="PF02518">
    <property type="entry name" value="HATPase_c"/>
    <property type="match status" value="1"/>
</dbReference>
<dbReference type="InterPro" id="IPR003661">
    <property type="entry name" value="HisK_dim/P_dom"/>
</dbReference>
<feature type="transmembrane region" description="Helical" evidence="6">
    <location>
        <begin position="12"/>
        <end position="33"/>
    </location>
</feature>
<dbReference type="EMBL" id="SMLW01000650">
    <property type="protein sequence ID" value="MTI28026.1"/>
    <property type="molecule type" value="Genomic_DNA"/>
</dbReference>
<protein>
    <recommendedName>
        <fullName evidence="2">histidine kinase</fullName>
        <ecNumber evidence="2">2.7.13.3</ecNumber>
    </recommendedName>
</protein>
<evidence type="ECO:0000259" key="7">
    <source>
        <dbReference type="PROSITE" id="PS50109"/>
    </source>
</evidence>
<dbReference type="PROSITE" id="PS50109">
    <property type="entry name" value="HIS_KIN"/>
    <property type="match status" value="1"/>
</dbReference>
<organism evidence="8 9">
    <name type="scientific">Fulvivirga kasyanovii</name>
    <dbReference type="NCBI Taxonomy" id="396812"/>
    <lineage>
        <taxon>Bacteria</taxon>
        <taxon>Pseudomonadati</taxon>
        <taxon>Bacteroidota</taxon>
        <taxon>Cytophagia</taxon>
        <taxon>Cytophagales</taxon>
        <taxon>Fulvivirgaceae</taxon>
        <taxon>Fulvivirga</taxon>
    </lineage>
</organism>
<keyword evidence="6" id="KW-1133">Transmembrane helix</keyword>
<evidence type="ECO:0000256" key="4">
    <source>
        <dbReference type="ARBA" id="ARBA00022679"/>
    </source>
</evidence>
<dbReference type="SUPFAM" id="SSF47384">
    <property type="entry name" value="Homodimeric domain of signal transducing histidine kinase"/>
    <property type="match status" value="1"/>
</dbReference>
<dbReference type="CDD" id="cd00082">
    <property type="entry name" value="HisKA"/>
    <property type="match status" value="1"/>
</dbReference>
<dbReference type="SMART" id="SM00387">
    <property type="entry name" value="HATPase_c"/>
    <property type="match status" value="1"/>
</dbReference>
<gene>
    <name evidence="8" type="ORF">E1163_23920</name>
</gene>
<dbReference type="Proteomes" id="UP000798808">
    <property type="component" value="Unassembled WGS sequence"/>
</dbReference>
<dbReference type="PANTHER" id="PTHR42878:SF15">
    <property type="entry name" value="BACTERIOPHYTOCHROME"/>
    <property type="match status" value="1"/>
</dbReference>
<evidence type="ECO:0000256" key="5">
    <source>
        <dbReference type="ARBA" id="ARBA00022777"/>
    </source>
</evidence>
<keyword evidence="3" id="KW-0597">Phosphoprotein</keyword>
<name>A0ABW9RVU4_9BACT</name>
<dbReference type="InterPro" id="IPR003594">
    <property type="entry name" value="HATPase_dom"/>
</dbReference>
<dbReference type="InterPro" id="IPR036890">
    <property type="entry name" value="HATPase_C_sf"/>
</dbReference>
<dbReference type="EC" id="2.7.13.3" evidence="2"/>
<reference evidence="8 9" key="1">
    <citation type="submission" date="2019-02" db="EMBL/GenBank/DDBJ databases">
        <authorList>
            <person name="Goldberg S.R."/>
            <person name="Haltli B.A."/>
            <person name="Correa H."/>
            <person name="Russell K.G."/>
        </authorList>
    </citation>
    <scope>NUCLEOTIDE SEQUENCE [LARGE SCALE GENOMIC DNA]</scope>
    <source>
        <strain evidence="8 9">JCM 16186</strain>
    </source>
</reference>
<evidence type="ECO:0000313" key="9">
    <source>
        <dbReference type="Proteomes" id="UP000798808"/>
    </source>
</evidence>
<evidence type="ECO:0000256" key="2">
    <source>
        <dbReference type="ARBA" id="ARBA00012438"/>
    </source>
</evidence>
<dbReference type="CDD" id="cd00075">
    <property type="entry name" value="HATPase"/>
    <property type="match status" value="1"/>
</dbReference>
<dbReference type="PANTHER" id="PTHR42878">
    <property type="entry name" value="TWO-COMPONENT HISTIDINE KINASE"/>
    <property type="match status" value="1"/>
</dbReference>
<dbReference type="InterPro" id="IPR004358">
    <property type="entry name" value="Sig_transdc_His_kin-like_C"/>
</dbReference>
<evidence type="ECO:0000256" key="3">
    <source>
        <dbReference type="ARBA" id="ARBA00022553"/>
    </source>
</evidence>
<keyword evidence="6" id="KW-0812">Transmembrane</keyword>
<proteinExistence type="predicted"/>
<dbReference type="InterPro" id="IPR036097">
    <property type="entry name" value="HisK_dim/P_sf"/>
</dbReference>